<evidence type="ECO:0000313" key="2">
    <source>
        <dbReference type="EMBL" id="KAG9263805.1"/>
    </source>
</evidence>
<dbReference type="Proteomes" id="UP000752171">
    <property type="component" value="Unassembled WGS sequence"/>
</dbReference>
<gene>
    <name evidence="2" type="ORF">AMEX_G21944</name>
</gene>
<proteinExistence type="predicted"/>
<name>A0A8T2L193_ASTMX</name>
<dbReference type="EMBL" id="JAICCE010000019">
    <property type="protein sequence ID" value="KAG9263805.1"/>
    <property type="molecule type" value="Genomic_DNA"/>
</dbReference>
<evidence type="ECO:0000313" key="3">
    <source>
        <dbReference type="Proteomes" id="UP000752171"/>
    </source>
</evidence>
<comment type="caution">
    <text evidence="2">The sequence shown here is derived from an EMBL/GenBank/DDBJ whole genome shotgun (WGS) entry which is preliminary data.</text>
</comment>
<organism evidence="2 3">
    <name type="scientific">Astyanax mexicanus</name>
    <name type="common">Blind cave fish</name>
    <name type="synonym">Astyanax fasciatus mexicanus</name>
    <dbReference type="NCBI Taxonomy" id="7994"/>
    <lineage>
        <taxon>Eukaryota</taxon>
        <taxon>Metazoa</taxon>
        <taxon>Chordata</taxon>
        <taxon>Craniata</taxon>
        <taxon>Vertebrata</taxon>
        <taxon>Euteleostomi</taxon>
        <taxon>Actinopterygii</taxon>
        <taxon>Neopterygii</taxon>
        <taxon>Teleostei</taxon>
        <taxon>Ostariophysi</taxon>
        <taxon>Characiformes</taxon>
        <taxon>Characoidei</taxon>
        <taxon>Acestrorhamphidae</taxon>
        <taxon>Acestrorhamphinae</taxon>
        <taxon>Astyanax</taxon>
    </lineage>
</organism>
<evidence type="ECO:0000256" key="1">
    <source>
        <dbReference type="SAM" id="SignalP"/>
    </source>
</evidence>
<dbReference type="AlphaFoldDB" id="A0A8T2L193"/>
<feature type="chain" id="PRO_5035731044" evidence="1">
    <location>
        <begin position="20"/>
        <end position="129"/>
    </location>
</feature>
<accession>A0A8T2L193</accession>
<feature type="signal peptide" evidence="1">
    <location>
        <begin position="1"/>
        <end position="19"/>
    </location>
</feature>
<sequence>MWVYCLLLSAVIFTGVCEGHRPDFVTYLVNKVQDCFQKRQEIFLGMPCFGKDCALSKTVKIVVPCIKLGYDLLYENSTYSLRGDQHVRRSAHCAIDGCSEGIKNGHKTGYFRGCLNGIKACVKQPKDEL</sequence>
<protein>
    <submittedName>
        <fullName evidence="2">Uncharacterized protein</fullName>
    </submittedName>
</protein>
<reference evidence="2 3" key="1">
    <citation type="submission" date="2021-07" db="EMBL/GenBank/DDBJ databases">
        <authorList>
            <person name="Imarazene B."/>
            <person name="Zahm M."/>
            <person name="Klopp C."/>
            <person name="Cabau C."/>
            <person name="Beille S."/>
            <person name="Jouanno E."/>
            <person name="Castinel A."/>
            <person name="Lluch J."/>
            <person name="Gil L."/>
            <person name="Kuchtly C."/>
            <person name="Lopez Roques C."/>
            <person name="Donnadieu C."/>
            <person name="Parrinello H."/>
            <person name="Journot L."/>
            <person name="Du K."/>
            <person name="Schartl M."/>
            <person name="Retaux S."/>
            <person name="Guiguen Y."/>
        </authorList>
    </citation>
    <scope>NUCLEOTIDE SEQUENCE [LARGE SCALE GENOMIC DNA]</scope>
    <source>
        <strain evidence="2">Pach_M1</strain>
        <tissue evidence="2">Testis</tissue>
    </source>
</reference>
<keyword evidence="1" id="KW-0732">Signal</keyword>